<dbReference type="Proteomes" id="UP000186230">
    <property type="component" value="Chromosome"/>
</dbReference>
<dbReference type="CDD" id="cd07177">
    <property type="entry name" value="terB_like"/>
    <property type="match status" value="1"/>
</dbReference>
<proteinExistence type="predicted"/>
<reference evidence="1 2" key="1">
    <citation type="submission" date="2016-07" db="EMBL/GenBank/DDBJ databases">
        <title>Multi-omics approach to identify versatile polysaccharide utilization systems of a marine flavobacterium Gramella flava.</title>
        <authorList>
            <person name="Tang K."/>
        </authorList>
    </citation>
    <scope>NUCLEOTIDE SEQUENCE [LARGE SCALE GENOMIC DNA]</scope>
    <source>
        <strain evidence="1 2">JLT2011</strain>
    </source>
</reference>
<accession>A0A1L7I460</accession>
<dbReference type="Gene3D" id="1.10.3680.10">
    <property type="entry name" value="TerB-like"/>
    <property type="match status" value="2"/>
</dbReference>
<dbReference type="EMBL" id="CP016359">
    <property type="protein sequence ID" value="APU68407.1"/>
    <property type="molecule type" value="Genomic_DNA"/>
</dbReference>
<evidence type="ECO:0000313" key="1">
    <source>
        <dbReference type="EMBL" id="APU68407.1"/>
    </source>
</evidence>
<protein>
    <submittedName>
        <fullName evidence="1">Uncharacterized protein</fullName>
    </submittedName>
</protein>
<keyword evidence="2" id="KW-1185">Reference proteome</keyword>
<dbReference type="KEGG" id="gfl:GRFL_1683"/>
<dbReference type="InterPro" id="IPR029024">
    <property type="entry name" value="TerB-like"/>
</dbReference>
<organism evidence="1 2">
    <name type="scientific">Christiangramia flava JLT2011</name>
    <dbReference type="NCBI Taxonomy" id="1229726"/>
    <lineage>
        <taxon>Bacteria</taxon>
        <taxon>Pseudomonadati</taxon>
        <taxon>Bacteroidota</taxon>
        <taxon>Flavobacteriia</taxon>
        <taxon>Flavobacteriales</taxon>
        <taxon>Flavobacteriaceae</taxon>
        <taxon>Christiangramia</taxon>
    </lineage>
</organism>
<name>A0A1L7I460_9FLAO</name>
<gene>
    <name evidence="1" type="ORF">GRFL_1683</name>
</gene>
<evidence type="ECO:0000313" key="2">
    <source>
        <dbReference type="Proteomes" id="UP000186230"/>
    </source>
</evidence>
<sequence length="143" mass="16560">MSFSDLFGSGEHLRNLSHFASIVNLAAIDGEINEHEEKLLKRFARKLDISEEEYDKVMQNPKAFPLVGYNSVEKRLERLHDLFKIIFADHEIDDEESELIKRYAIGLGFSSQASEGIIKRSVQIFSGQLSFEDYRYLLEKEND</sequence>
<dbReference type="RefSeq" id="WP_083644181.1">
    <property type="nucleotide sequence ID" value="NZ_AMRU01000001.1"/>
</dbReference>
<dbReference type="STRING" id="1229726.GRFL_1683"/>
<dbReference type="AlphaFoldDB" id="A0A1L7I460"/>
<dbReference type="SUPFAM" id="SSF158682">
    <property type="entry name" value="TerB-like"/>
    <property type="match status" value="1"/>
</dbReference>
<dbReference type="OrthoDB" id="981083at2"/>